<evidence type="ECO:0000256" key="8">
    <source>
        <dbReference type="ARBA" id="ARBA00023139"/>
    </source>
</evidence>
<feature type="transmembrane region" description="Helical" evidence="17">
    <location>
        <begin position="269"/>
        <end position="295"/>
    </location>
</feature>
<keyword evidence="6 15" id="KW-0297">G-protein coupled receptor</keyword>
<name>A0AA97J6K6_EUBMA</name>
<dbReference type="GO" id="GO:0071880">
    <property type="term" value="P:adenylate cyclase-activating adrenergic receptor signaling pathway"/>
    <property type="evidence" value="ECO:0007669"/>
    <property type="project" value="TreeGrafter"/>
</dbReference>
<dbReference type="GeneID" id="129327612"/>
<dbReference type="AlphaFoldDB" id="A0AA97J6K6"/>
<comment type="similarity">
    <text evidence="15">Belongs to the G-protein coupled receptor 1 family.</text>
</comment>
<dbReference type="GO" id="GO:0043410">
    <property type="term" value="P:positive regulation of MAPK cascade"/>
    <property type="evidence" value="ECO:0007669"/>
    <property type="project" value="TreeGrafter"/>
</dbReference>
<evidence type="ECO:0000256" key="2">
    <source>
        <dbReference type="ARBA" id="ARBA00014565"/>
    </source>
</evidence>
<keyword evidence="19" id="KW-1185">Reference proteome</keyword>
<dbReference type="GO" id="GO:0005886">
    <property type="term" value="C:plasma membrane"/>
    <property type="evidence" value="ECO:0007669"/>
    <property type="project" value="UniProtKB-SubCell"/>
</dbReference>
<evidence type="ECO:0000256" key="3">
    <source>
        <dbReference type="ARBA" id="ARBA00022475"/>
    </source>
</evidence>
<feature type="compositionally biased region" description="Polar residues" evidence="16">
    <location>
        <begin position="16"/>
        <end position="25"/>
    </location>
</feature>
<dbReference type="PROSITE" id="PS00237">
    <property type="entry name" value="G_PROTEIN_RECEP_F1_1"/>
    <property type="match status" value="1"/>
</dbReference>
<keyword evidence="8" id="KW-0564">Palmitate</keyword>
<sequence length="457" mass="51754">MPLPPMGSAMAAQGHSPITSHNPSSPHRDLMFTGEETVDSHYCMRNHSCKISIGIVLTVIIIVTICGNVVVCLAVRFNRRLRTLTNCFIVSLAVTDLMLGLLVQPFAALYEVSNHRWYLSSIWCNIYTSLDVMLCTASILNLFMISLDRYYVVTAPLRYTTLVTPRRVVMVMVFIWVVSIMVSFLPIHLGWNTNGTIIHDSDQCNLGVNCIYGLVDALLTFYIPLVIMCTTYYRIFKIAREQAKRINNVPCNKKVHHALPTVNEHKATVTLAIVMGAFIICWFPYFTVFIFRGIYGDDAVSKELLSVVTWLGYANSALNPILYGTLNRDFRTAYQQLFRCQRVGPDARKTPLTPLPRHQMRDKTCEETLSNQEDILLQLHERNGKENALTQDGLERHPNPPCDASSSTILSSFRSLWLAKFLPKRNVWIPVFDGPVTNSQKTGHSSTPHTVIYWVFS</sequence>
<keyword evidence="7 17" id="KW-0472">Membrane</keyword>
<dbReference type="Gene3D" id="1.20.1070.10">
    <property type="entry name" value="Rhodopsin 7-helix transmembrane proteins"/>
    <property type="match status" value="1"/>
</dbReference>
<dbReference type="InterPro" id="IPR000276">
    <property type="entry name" value="GPCR_Rhodpsn"/>
</dbReference>
<comment type="subcellular location">
    <subcellularLocation>
        <location evidence="1">Cell membrane</location>
        <topology evidence="1">Multi-pass membrane protein</topology>
    </subcellularLocation>
</comment>
<dbReference type="GO" id="GO:0001696">
    <property type="term" value="P:gastric acid secretion"/>
    <property type="evidence" value="ECO:0007669"/>
    <property type="project" value="InterPro"/>
</dbReference>
<feature type="domain" description="G-protein coupled receptors family 1 profile" evidence="18">
    <location>
        <begin position="67"/>
        <end position="323"/>
    </location>
</feature>
<evidence type="ECO:0000256" key="13">
    <source>
        <dbReference type="ARBA" id="ARBA00023288"/>
    </source>
</evidence>
<dbReference type="PROSITE" id="PS50262">
    <property type="entry name" value="G_PROTEIN_RECEP_F1_2"/>
    <property type="match status" value="1"/>
</dbReference>
<feature type="transmembrane region" description="Helical" evidence="17">
    <location>
        <begin position="168"/>
        <end position="191"/>
    </location>
</feature>
<evidence type="ECO:0000256" key="4">
    <source>
        <dbReference type="ARBA" id="ARBA00022692"/>
    </source>
</evidence>
<evidence type="ECO:0000256" key="6">
    <source>
        <dbReference type="ARBA" id="ARBA00023040"/>
    </source>
</evidence>
<feature type="transmembrane region" description="Helical" evidence="17">
    <location>
        <begin position="211"/>
        <end position="235"/>
    </location>
</feature>
<evidence type="ECO:0000313" key="20">
    <source>
        <dbReference type="RefSeq" id="XP_054832343.1"/>
    </source>
</evidence>
<keyword evidence="12 15" id="KW-0807">Transducer</keyword>
<dbReference type="InterPro" id="IPR000503">
    <property type="entry name" value="Histamine_H2_rcpt"/>
</dbReference>
<proteinExistence type="inferred from homology"/>
<evidence type="ECO:0000256" key="10">
    <source>
        <dbReference type="ARBA" id="ARBA00023170"/>
    </source>
</evidence>
<dbReference type="KEGG" id="emc:129327612"/>
<feature type="region of interest" description="Disordered" evidence="16">
    <location>
        <begin position="1"/>
        <end position="26"/>
    </location>
</feature>
<feature type="transmembrane region" description="Helical" evidence="17">
    <location>
        <begin position="87"/>
        <end position="106"/>
    </location>
</feature>
<evidence type="ECO:0000259" key="18">
    <source>
        <dbReference type="PROSITE" id="PS50262"/>
    </source>
</evidence>
<evidence type="ECO:0000256" key="9">
    <source>
        <dbReference type="ARBA" id="ARBA00023157"/>
    </source>
</evidence>
<organism evidence="19 20">
    <name type="scientific">Eublepharis macularius</name>
    <name type="common">Leopard gecko</name>
    <name type="synonym">Cyrtodactylus macularius</name>
    <dbReference type="NCBI Taxonomy" id="481883"/>
    <lineage>
        <taxon>Eukaryota</taxon>
        <taxon>Metazoa</taxon>
        <taxon>Chordata</taxon>
        <taxon>Craniata</taxon>
        <taxon>Vertebrata</taxon>
        <taxon>Euteleostomi</taxon>
        <taxon>Lepidosauria</taxon>
        <taxon>Squamata</taxon>
        <taxon>Bifurcata</taxon>
        <taxon>Gekkota</taxon>
        <taxon>Eublepharidae</taxon>
        <taxon>Eublepharinae</taxon>
        <taxon>Eublepharis</taxon>
    </lineage>
</organism>
<dbReference type="Pfam" id="PF00001">
    <property type="entry name" value="7tm_1"/>
    <property type="match status" value="1"/>
</dbReference>
<keyword evidence="9" id="KW-1015">Disulfide bond</keyword>
<dbReference type="RefSeq" id="XP_054832343.1">
    <property type="nucleotide sequence ID" value="XM_054976368.1"/>
</dbReference>
<dbReference type="Proteomes" id="UP001190640">
    <property type="component" value="Chromosome 4"/>
</dbReference>
<reference evidence="20" key="1">
    <citation type="submission" date="2025-08" db="UniProtKB">
        <authorList>
            <consortium name="RefSeq"/>
        </authorList>
    </citation>
    <scope>IDENTIFICATION</scope>
    <source>
        <tissue evidence="20">Blood</tissue>
    </source>
</reference>
<dbReference type="GO" id="GO:0045907">
    <property type="term" value="P:positive regulation of vasoconstriction"/>
    <property type="evidence" value="ECO:0007669"/>
    <property type="project" value="InterPro"/>
</dbReference>
<evidence type="ECO:0000256" key="14">
    <source>
        <dbReference type="ARBA" id="ARBA00031105"/>
    </source>
</evidence>
<evidence type="ECO:0000256" key="11">
    <source>
        <dbReference type="ARBA" id="ARBA00023180"/>
    </source>
</evidence>
<keyword evidence="11" id="KW-0325">Glycoprotein</keyword>
<dbReference type="PRINTS" id="PR00237">
    <property type="entry name" value="GPCRRHODOPSN"/>
</dbReference>
<feature type="transmembrane region" description="Helical" evidence="17">
    <location>
        <begin position="126"/>
        <end position="147"/>
    </location>
</feature>
<dbReference type="CTD" id="3274"/>
<evidence type="ECO:0000256" key="12">
    <source>
        <dbReference type="ARBA" id="ARBA00023224"/>
    </source>
</evidence>
<gene>
    <name evidence="20" type="primary">HRH2</name>
</gene>
<keyword evidence="5 17" id="KW-1133">Transmembrane helix</keyword>
<evidence type="ECO:0000256" key="16">
    <source>
        <dbReference type="SAM" id="MobiDB-lite"/>
    </source>
</evidence>
<dbReference type="PRINTS" id="PR00531">
    <property type="entry name" value="HISTAMINEH2R"/>
</dbReference>
<accession>A0AA97J6K6</accession>
<dbReference type="SMART" id="SM01381">
    <property type="entry name" value="7TM_GPCR_Srsx"/>
    <property type="match status" value="1"/>
</dbReference>
<evidence type="ECO:0000256" key="1">
    <source>
        <dbReference type="ARBA" id="ARBA00004651"/>
    </source>
</evidence>
<protein>
    <recommendedName>
        <fullName evidence="2">Histamine H2 receptor</fullName>
    </recommendedName>
    <alternativeName>
        <fullName evidence="14">Gastric receptor I</fullName>
    </alternativeName>
</protein>
<evidence type="ECO:0000256" key="15">
    <source>
        <dbReference type="RuleBase" id="RU000688"/>
    </source>
</evidence>
<dbReference type="SUPFAM" id="SSF81321">
    <property type="entry name" value="Family A G protein-coupled receptor-like"/>
    <property type="match status" value="1"/>
</dbReference>
<keyword evidence="13" id="KW-0449">Lipoprotein</keyword>
<dbReference type="GO" id="GO:0004969">
    <property type="term" value="F:histamine receptor activity"/>
    <property type="evidence" value="ECO:0007669"/>
    <property type="project" value="InterPro"/>
</dbReference>
<evidence type="ECO:0000256" key="7">
    <source>
        <dbReference type="ARBA" id="ARBA00023136"/>
    </source>
</evidence>
<dbReference type="CDD" id="cd15051">
    <property type="entry name" value="7tmA_Histamine_H2R"/>
    <property type="match status" value="1"/>
</dbReference>
<dbReference type="PANTHER" id="PTHR24248">
    <property type="entry name" value="ADRENERGIC RECEPTOR-RELATED G-PROTEIN COUPLED RECEPTOR"/>
    <property type="match status" value="1"/>
</dbReference>
<keyword evidence="3" id="KW-1003">Cell membrane</keyword>
<dbReference type="InterPro" id="IPR017452">
    <property type="entry name" value="GPCR_Rhodpsn_7TM"/>
</dbReference>
<dbReference type="PANTHER" id="PTHR24248:SF163">
    <property type="entry name" value="HISTAMINE H2 RECEPTOR-LIKE"/>
    <property type="match status" value="1"/>
</dbReference>
<feature type="transmembrane region" description="Helical" evidence="17">
    <location>
        <begin position="51"/>
        <end position="75"/>
    </location>
</feature>
<feature type="transmembrane region" description="Helical" evidence="17">
    <location>
        <begin position="307"/>
        <end position="326"/>
    </location>
</feature>
<evidence type="ECO:0000256" key="17">
    <source>
        <dbReference type="SAM" id="Phobius"/>
    </source>
</evidence>
<evidence type="ECO:0000313" key="19">
    <source>
        <dbReference type="Proteomes" id="UP001190640"/>
    </source>
</evidence>
<dbReference type="FunFam" id="1.20.1070.10:FF:000121">
    <property type="entry name" value="Histamine H2 receptor"/>
    <property type="match status" value="1"/>
</dbReference>
<keyword evidence="10 15" id="KW-0675">Receptor</keyword>
<keyword evidence="4 15" id="KW-0812">Transmembrane</keyword>
<evidence type="ECO:0000256" key="5">
    <source>
        <dbReference type="ARBA" id="ARBA00022989"/>
    </source>
</evidence>